<evidence type="ECO:0000313" key="1">
    <source>
        <dbReference type="EMBL" id="KAG2387632.1"/>
    </source>
</evidence>
<organism evidence="1 2">
    <name type="scientific">Naegleria lovaniensis</name>
    <name type="common">Amoeba</name>
    <dbReference type="NCBI Taxonomy" id="51637"/>
    <lineage>
        <taxon>Eukaryota</taxon>
        <taxon>Discoba</taxon>
        <taxon>Heterolobosea</taxon>
        <taxon>Tetramitia</taxon>
        <taxon>Eutetramitia</taxon>
        <taxon>Vahlkampfiidae</taxon>
        <taxon>Naegleria</taxon>
    </lineage>
</organism>
<dbReference type="Proteomes" id="UP000816034">
    <property type="component" value="Unassembled WGS sequence"/>
</dbReference>
<dbReference type="AlphaFoldDB" id="A0AA88GVA8"/>
<dbReference type="RefSeq" id="XP_044551624.1">
    <property type="nucleotide sequence ID" value="XM_044688004.1"/>
</dbReference>
<gene>
    <name evidence="1" type="ORF">C9374_001226</name>
</gene>
<keyword evidence="2" id="KW-1185">Reference proteome</keyword>
<dbReference type="GeneID" id="68093682"/>
<sequence>MSEDLSSTTLCSSNTPSFISLRQFFEEQLHLDRLQVLVMEEFYQNCYKAHMEKKLERKRKKQTNHHESTSNECVVRSQEMSHSDFQAFMELVQNSTPKQACFPRIERNWNEDEDTKDWNIGEEGWLVIQHWMCTVFKKDYQNYHPNYESSSGLLQRRQMIIPELRCELCEKYIFGNKKNHHDEENTLTQFKNARKNFLKTIANSCGQKLTIEPLTIFEKFIDIFTQHDIVATSKYLLSDHACADVFSKGIIDSTMTYFIITRDLQGPNPNSPHQFVELLKGIENNKTIYSIDLSNLVLVHDSSVKALCHMISNKKSLKRVVISGISLSRENYSNALLKAINSSSSISSLEIYVYEEKNSTFRFLENASHETIETLKLLLKSPKLKNVLLSSDIDLSVDHVELVSLLLRNKHVKSIDINIEAREELSERYGDLQSRMEKEIMSIHEFHYKYFYMHPLSSECKCHMFKHHVKTLCSDWSDDDIKLCIDHQLVSACDISANLSLENHILIRPHLFANVKNLTLSIHLDVDQNIIQSLSEIIMNSSTITTLTLTRFDDEEKSSKKEWSEIVKCWSSLFNNSQLVCHKLEKVILRTVNQQVAEQLIPSLLDLRKFPNLTCLEIDYYNQTLSGQCVQAIANSLIAQEKHSSLKLGLKSLHFSDHCFQSHDHTELILRSLMYHKVLTSLYLPYAVLKSVDILSDFIITNKSVQEIRLDYSHDEYKTLENCVQFENSEQEDEFTSHLIQVFGAMQLNWNLTSIDWYSEYYYNSFSFGTVNHVGERFLVEKIMERNNRQQIINQYMTNTLRTSCTLSDIIISTSN</sequence>
<protein>
    <submittedName>
        <fullName evidence="1">Uncharacterized protein</fullName>
    </submittedName>
</protein>
<evidence type="ECO:0000313" key="2">
    <source>
        <dbReference type="Proteomes" id="UP000816034"/>
    </source>
</evidence>
<comment type="caution">
    <text evidence="1">The sequence shown here is derived from an EMBL/GenBank/DDBJ whole genome shotgun (WGS) entry which is preliminary data.</text>
</comment>
<name>A0AA88GVA8_NAELO</name>
<dbReference type="SUPFAM" id="SSF52047">
    <property type="entry name" value="RNI-like"/>
    <property type="match status" value="1"/>
</dbReference>
<accession>A0AA88GVA8</accession>
<reference evidence="1 2" key="1">
    <citation type="journal article" date="2018" name="BMC Genomics">
        <title>The genome of Naegleria lovaniensis, the basis for a comparative approach to unravel pathogenicity factors of the human pathogenic amoeba N. fowleri.</title>
        <authorList>
            <person name="Liechti N."/>
            <person name="Schurch N."/>
            <person name="Bruggmann R."/>
            <person name="Wittwer M."/>
        </authorList>
    </citation>
    <scope>NUCLEOTIDE SEQUENCE [LARGE SCALE GENOMIC DNA]</scope>
    <source>
        <strain evidence="1 2">ATCC 30569</strain>
    </source>
</reference>
<dbReference type="EMBL" id="PYSW02000012">
    <property type="protein sequence ID" value="KAG2387632.1"/>
    <property type="molecule type" value="Genomic_DNA"/>
</dbReference>
<proteinExistence type="predicted"/>